<evidence type="ECO:0000313" key="2">
    <source>
        <dbReference type="Proteomes" id="UP001056778"/>
    </source>
</evidence>
<sequence length="387" mass="42875">MKIVAPETHVIYLNIIESIPSEFQQDFGTSRVCELNVYQNEASEPVWSGDPCSPHQLTDIDLLHPEITVTWSPPTDPSRSRGKKLVVTAIGRGSICKEKSQHTCMSIGHEPLFCVSQQLVCDGNRNCPKGATRSDEDDKICKGWPILLKEFKKSRMNDNILNLLKSQTTKSPIVHQLWQELTYNQRIDVSTIMPSTTHEIPSSNIESLSVALSHYGPWGYILLGMLICGTVLMFCGVWECFRKSKPSTPAESVQASPTTVLVIDPPEETDPPRYDDIDPPSYSDLFPNLKRNSAIEQVRNVPGSSSNELRQELGVDRLEVATFSNNNNQAQIASANFASDTNAVATENSVRENSDSISENKVEETNESITTTSDINNSNNVSTLSDT</sequence>
<reference evidence="1" key="1">
    <citation type="submission" date="2022-04" db="EMBL/GenBank/DDBJ databases">
        <title>Chromosome-scale genome assembly of Holotrichia oblita Faldermann.</title>
        <authorList>
            <person name="Rongchong L."/>
        </authorList>
    </citation>
    <scope>NUCLEOTIDE SEQUENCE</scope>
    <source>
        <strain evidence="1">81SQS9</strain>
    </source>
</reference>
<organism evidence="1 2">
    <name type="scientific">Holotrichia oblita</name>
    <name type="common">Chafer beetle</name>
    <dbReference type="NCBI Taxonomy" id="644536"/>
    <lineage>
        <taxon>Eukaryota</taxon>
        <taxon>Metazoa</taxon>
        <taxon>Ecdysozoa</taxon>
        <taxon>Arthropoda</taxon>
        <taxon>Hexapoda</taxon>
        <taxon>Insecta</taxon>
        <taxon>Pterygota</taxon>
        <taxon>Neoptera</taxon>
        <taxon>Endopterygota</taxon>
        <taxon>Coleoptera</taxon>
        <taxon>Polyphaga</taxon>
        <taxon>Scarabaeiformia</taxon>
        <taxon>Scarabaeidae</taxon>
        <taxon>Melolonthinae</taxon>
        <taxon>Holotrichia</taxon>
    </lineage>
</organism>
<dbReference type="Proteomes" id="UP001056778">
    <property type="component" value="Chromosome 5"/>
</dbReference>
<comment type="caution">
    <text evidence="1">The sequence shown here is derived from an EMBL/GenBank/DDBJ whole genome shotgun (WGS) entry which is preliminary data.</text>
</comment>
<gene>
    <name evidence="1" type="ORF">MML48_5g00008796</name>
</gene>
<evidence type="ECO:0000313" key="1">
    <source>
        <dbReference type="EMBL" id="KAI4461311.1"/>
    </source>
</evidence>
<proteinExistence type="predicted"/>
<keyword evidence="2" id="KW-1185">Reference proteome</keyword>
<accession>A0ACB9T3C4</accession>
<name>A0ACB9T3C4_HOLOL</name>
<dbReference type="EMBL" id="CM043019">
    <property type="protein sequence ID" value="KAI4461311.1"/>
    <property type="molecule type" value="Genomic_DNA"/>
</dbReference>
<protein>
    <submittedName>
        <fullName evidence="1">Uncharacterized protein</fullName>
    </submittedName>
</protein>